<evidence type="ECO:0000259" key="3">
    <source>
        <dbReference type="PROSITE" id="PS51123"/>
    </source>
</evidence>
<proteinExistence type="predicted"/>
<dbReference type="RefSeq" id="WP_203746199.1">
    <property type="nucleotide sequence ID" value="NZ_BONF01000015.1"/>
</dbReference>
<dbReference type="InterPro" id="IPR006665">
    <property type="entry name" value="OmpA-like"/>
</dbReference>
<evidence type="ECO:0000256" key="1">
    <source>
        <dbReference type="PROSITE-ProRule" id="PRU00473"/>
    </source>
</evidence>
<keyword evidence="1" id="KW-0472">Membrane</keyword>
<dbReference type="Proteomes" id="UP000601223">
    <property type="component" value="Unassembled WGS sequence"/>
</dbReference>
<dbReference type="PANTHER" id="PTHR30329:SF20">
    <property type="entry name" value="EXPORTED PROTEIN"/>
    <property type="match status" value="1"/>
</dbReference>
<sequence length="422" mass="43010">MDTTPAGATTGERIRARSWRLRILAVLLAPMGLLGLAGQATAAPSGQPSPKQCAQVAEAALPDGAGRSVLVVDHTASVARQGVPPAVREHLSQAQQRSQVLTIIAVNGSGATPTTVRTVALDPRPGHDSPAADNARRIALDCVYEWMQGPDTAPTATGSDILSAIAAAGRQLPEEIMVNSDGVSTAGALDLAVLGYDADAKAAAAAAKNSGNLPTLTGVAVVWTGMGETDQPLTQPARNGLEALWRELLGVSGATVQIDTRTSAPAQPTPAPRAYPDPVPAPENATVTLPAGGTCHRLASSLLFAPDSSQLSAGAELELAAAARELSQHPGWVATVAGHTADYGPQAGQQALSQARAEAAADALRHLAPATTVNPVGYGSTRPRVPERPGGVYDPAAAALNRRIEVILHPAGKIPPAVCPES</sequence>
<evidence type="ECO:0000313" key="5">
    <source>
        <dbReference type="Proteomes" id="UP000601223"/>
    </source>
</evidence>
<accession>A0A8J3NJN4</accession>
<feature type="chain" id="PRO_5035329202" description="OmpA-like domain-containing protein" evidence="2">
    <location>
        <begin position="43"/>
        <end position="422"/>
    </location>
</feature>
<dbReference type="AlphaFoldDB" id="A0A8J3NJN4"/>
<dbReference type="GO" id="GO:0016020">
    <property type="term" value="C:membrane"/>
    <property type="evidence" value="ECO:0007669"/>
    <property type="project" value="UniProtKB-UniRule"/>
</dbReference>
<gene>
    <name evidence="4" type="ORF">Cba03nite_30050</name>
</gene>
<protein>
    <recommendedName>
        <fullName evidence="3">OmpA-like domain-containing protein</fullName>
    </recommendedName>
</protein>
<dbReference type="SUPFAM" id="SSF103088">
    <property type="entry name" value="OmpA-like"/>
    <property type="match status" value="1"/>
</dbReference>
<keyword evidence="5" id="KW-1185">Reference proteome</keyword>
<dbReference type="PROSITE" id="PS51123">
    <property type="entry name" value="OMPA_2"/>
    <property type="match status" value="1"/>
</dbReference>
<dbReference type="Pfam" id="PF00691">
    <property type="entry name" value="OmpA"/>
    <property type="match status" value="1"/>
</dbReference>
<feature type="signal peptide" evidence="2">
    <location>
        <begin position="1"/>
        <end position="42"/>
    </location>
</feature>
<evidence type="ECO:0000313" key="4">
    <source>
        <dbReference type="EMBL" id="GIF81656.1"/>
    </source>
</evidence>
<dbReference type="Gene3D" id="3.30.1330.60">
    <property type="entry name" value="OmpA-like domain"/>
    <property type="match status" value="1"/>
</dbReference>
<name>A0A8J3NJN4_9ACTN</name>
<evidence type="ECO:0000256" key="2">
    <source>
        <dbReference type="SAM" id="SignalP"/>
    </source>
</evidence>
<reference evidence="4 5" key="1">
    <citation type="submission" date="2021-01" db="EMBL/GenBank/DDBJ databases">
        <title>Whole genome shotgun sequence of Catellatospora bangladeshensis NBRC 107357.</title>
        <authorList>
            <person name="Komaki H."/>
            <person name="Tamura T."/>
        </authorList>
    </citation>
    <scope>NUCLEOTIDE SEQUENCE [LARGE SCALE GENOMIC DNA]</scope>
    <source>
        <strain evidence="4 5">NBRC 107357</strain>
    </source>
</reference>
<comment type="caution">
    <text evidence="4">The sequence shown here is derived from an EMBL/GenBank/DDBJ whole genome shotgun (WGS) entry which is preliminary data.</text>
</comment>
<dbReference type="InterPro" id="IPR036737">
    <property type="entry name" value="OmpA-like_sf"/>
</dbReference>
<keyword evidence="2" id="KW-0732">Signal</keyword>
<organism evidence="4 5">
    <name type="scientific">Catellatospora bangladeshensis</name>
    <dbReference type="NCBI Taxonomy" id="310355"/>
    <lineage>
        <taxon>Bacteria</taxon>
        <taxon>Bacillati</taxon>
        <taxon>Actinomycetota</taxon>
        <taxon>Actinomycetes</taxon>
        <taxon>Micromonosporales</taxon>
        <taxon>Micromonosporaceae</taxon>
        <taxon>Catellatospora</taxon>
    </lineage>
</organism>
<dbReference type="PANTHER" id="PTHR30329">
    <property type="entry name" value="STATOR ELEMENT OF FLAGELLAR MOTOR COMPLEX"/>
    <property type="match status" value="1"/>
</dbReference>
<dbReference type="InterPro" id="IPR050330">
    <property type="entry name" value="Bact_OuterMem_StrucFunc"/>
</dbReference>
<dbReference type="EMBL" id="BONF01000015">
    <property type="protein sequence ID" value="GIF81656.1"/>
    <property type="molecule type" value="Genomic_DNA"/>
</dbReference>
<feature type="domain" description="OmpA-like" evidence="3">
    <location>
        <begin position="291"/>
        <end position="412"/>
    </location>
</feature>